<evidence type="ECO:0000313" key="2">
    <source>
        <dbReference type="EMBL" id="MVT25104.1"/>
    </source>
</evidence>
<keyword evidence="3" id="KW-1185">Reference proteome</keyword>
<dbReference type="AlphaFoldDB" id="A0A7K1UFE3"/>
<dbReference type="Proteomes" id="UP000460157">
    <property type="component" value="Unassembled WGS sequence"/>
</dbReference>
<feature type="region of interest" description="Disordered" evidence="1">
    <location>
        <begin position="1"/>
        <end position="24"/>
    </location>
</feature>
<dbReference type="EMBL" id="WRPM01000011">
    <property type="protein sequence ID" value="MVT25104.1"/>
    <property type="molecule type" value="Genomic_DNA"/>
</dbReference>
<organism evidence="2 3">
    <name type="scientific">Nesterenkonia alkaliphila</name>
    <dbReference type="NCBI Taxonomy" id="1463631"/>
    <lineage>
        <taxon>Bacteria</taxon>
        <taxon>Bacillati</taxon>
        <taxon>Actinomycetota</taxon>
        <taxon>Actinomycetes</taxon>
        <taxon>Micrococcales</taxon>
        <taxon>Micrococcaceae</taxon>
        <taxon>Nesterenkonia</taxon>
    </lineage>
</organism>
<gene>
    <name evidence="2" type="ORF">GNZ21_01775</name>
</gene>
<protein>
    <submittedName>
        <fullName evidence="2">Transposase</fullName>
    </submittedName>
</protein>
<comment type="caution">
    <text evidence="2">The sequence shown here is derived from an EMBL/GenBank/DDBJ whole genome shotgun (WGS) entry which is preliminary data.</text>
</comment>
<proteinExistence type="predicted"/>
<reference evidence="2 3" key="1">
    <citation type="submission" date="2019-12" db="EMBL/GenBank/DDBJ databases">
        <title>Nesterenkonia muleiensis sp. nov., a novel actinobacterium isolated from sap of Populus euphratica.</title>
        <authorList>
            <person name="Wang R."/>
        </authorList>
    </citation>
    <scope>NUCLEOTIDE SEQUENCE [LARGE SCALE GENOMIC DNA]</scope>
    <source>
        <strain evidence="2 3">F10</strain>
    </source>
</reference>
<evidence type="ECO:0000313" key="3">
    <source>
        <dbReference type="Proteomes" id="UP000460157"/>
    </source>
</evidence>
<sequence>MRPRTSPYGVGSVLGGRAQPGPDGRLHSSRYCARGVFYASANEQVVRVIERCFNRLKQWRGVAMRSDKLARNYRAAICFAATLIWIKTNLINTP</sequence>
<name>A0A7K1UFE3_9MICC</name>
<accession>A0A7K1UFE3</accession>
<evidence type="ECO:0000256" key="1">
    <source>
        <dbReference type="SAM" id="MobiDB-lite"/>
    </source>
</evidence>